<dbReference type="AlphaFoldDB" id="A0A6A0HDQ5"/>
<dbReference type="Pfam" id="PF00168">
    <property type="entry name" value="C2"/>
    <property type="match status" value="1"/>
</dbReference>
<reference evidence="2" key="2">
    <citation type="journal article" date="2018" name="Environ. Sci. Technol.">
        <title>The Toxicogenome of Hyalella azteca: A Model for Sediment Ecotoxicology and Evolutionary Toxicology.</title>
        <authorList>
            <person name="Poynton H.C."/>
            <person name="Hasenbein S."/>
            <person name="Benoit J.B."/>
            <person name="Sepulveda M.S."/>
            <person name="Poelchau M.F."/>
            <person name="Hughes D.S.T."/>
            <person name="Murali S.C."/>
            <person name="Chen S."/>
            <person name="Glastad K.M."/>
            <person name="Goodisman M.A.D."/>
            <person name="Werren J.H."/>
            <person name="Vineis J.H."/>
            <person name="Bowen J.L."/>
            <person name="Friedrich M."/>
            <person name="Jones J."/>
            <person name="Robertson H.M."/>
            <person name="Feyereisen R."/>
            <person name="Mechler-Hickson A."/>
            <person name="Mathers N."/>
            <person name="Lee C.E."/>
            <person name="Colbourne J.K."/>
            <person name="Biales A."/>
            <person name="Johnston J.S."/>
            <person name="Wellborn G.A."/>
            <person name="Rosendale A.J."/>
            <person name="Cridge A.G."/>
            <person name="Munoz-Torres M.C."/>
            <person name="Bain P.A."/>
            <person name="Manny A.R."/>
            <person name="Major K.M."/>
            <person name="Lambert F.N."/>
            <person name="Vulpe C.D."/>
            <person name="Tuck P."/>
            <person name="Blalock B.J."/>
            <person name="Lin Y.Y."/>
            <person name="Smith M.E."/>
            <person name="Ochoa-Acuna H."/>
            <person name="Chen M.M."/>
            <person name="Childers C.P."/>
            <person name="Qu J."/>
            <person name="Dugan S."/>
            <person name="Lee S.L."/>
            <person name="Chao H."/>
            <person name="Dinh H."/>
            <person name="Han Y."/>
            <person name="Doddapaneni H."/>
            <person name="Worley K.C."/>
            <person name="Muzny D.M."/>
            <person name="Gibbs R.A."/>
            <person name="Richards S."/>
        </authorList>
    </citation>
    <scope>NUCLEOTIDE SEQUENCE</scope>
    <source>
        <strain evidence="2">HAZT.00-mixed</strain>
        <tissue evidence="2">Whole organism</tissue>
    </source>
</reference>
<dbReference type="GO" id="GO:0031340">
    <property type="term" value="P:positive regulation of vesicle fusion"/>
    <property type="evidence" value="ECO:0007669"/>
    <property type="project" value="TreeGrafter"/>
</dbReference>
<dbReference type="GO" id="GO:0090314">
    <property type="term" value="P:positive regulation of protein targeting to membrane"/>
    <property type="evidence" value="ECO:0007669"/>
    <property type="project" value="TreeGrafter"/>
</dbReference>
<dbReference type="InterPro" id="IPR037785">
    <property type="entry name" value="C2_C2CD5"/>
</dbReference>
<dbReference type="PANTHER" id="PTHR37412:SF2">
    <property type="entry name" value="C2 DOMAIN-CONTAINING PROTEIN 5"/>
    <property type="match status" value="1"/>
</dbReference>
<dbReference type="SUPFAM" id="SSF49562">
    <property type="entry name" value="C2 domain (Calcium/lipid-binding domain, CaLB)"/>
    <property type="match status" value="1"/>
</dbReference>
<dbReference type="EMBL" id="JQDR03002384">
    <property type="protein sequence ID" value="KAA0203135.1"/>
    <property type="molecule type" value="Genomic_DNA"/>
</dbReference>
<organism evidence="2">
    <name type="scientific">Hyalella azteca</name>
    <name type="common">Amphipod</name>
    <dbReference type="NCBI Taxonomy" id="294128"/>
    <lineage>
        <taxon>Eukaryota</taxon>
        <taxon>Metazoa</taxon>
        <taxon>Ecdysozoa</taxon>
        <taxon>Arthropoda</taxon>
        <taxon>Crustacea</taxon>
        <taxon>Multicrustacea</taxon>
        <taxon>Malacostraca</taxon>
        <taxon>Eumalacostraca</taxon>
        <taxon>Peracarida</taxon>
        <taxon>Amphipoda</taxon>
        <taxon>Senticaudata</taxon>
        <taxon>Talitrida</taxon>
        <taxon>Talitroidea</taxon>
        <taxon>Hyalellidae</taxon>
        <taxon>Hyalella</taxon>
    </lineage>
</organism>
<reference evidence="2" key="3">
    <citation type="submission" date="2019-06" db="EMBL/GenBank/DDBJ databases">
        <authorList>
            <person name="Poynton C."/>
            <person name="Hasenbein S."/>
            <person name="Benoit J.B."/>
            <person name="Sepulveda M.S."/>
            <person name="Poelchau M.F."/>
            <person name="Murali S.C."/>
            <person name="Chen S."/>
            <person name="Glastad K.M."/>
            <person name="Werren J.H."/>
            <person name="Vineis J.H."/>
            <person name="Bowen J.L."/>
            <person name="Friedrich M."/>
            <person name="Jones J."/>
            <person name="Robertson H.M."/>
            <person name="Feyereisen R."/>
            <person name="Mechler-Hickson A."/>
            <person name="Mathers N."/>
            <person name="Lee C.E."/>
            <person name="Colbourne J.K."/>
            <person name="Biales A."/>
            <person name="Johnston J.S."/>
            <person name="Wellborn G.A."/>
            <person name="Rosendale A.J."/>
            <person name="Cridge A.G."/>
            <person name="Munoz-Torres M.C."/>
            <person name="Bain P.A."/>
            <person name="Manny A.R."/>
            <person name="Major K.M."/>
            <person name="Lambert F.N."/>
            <person name="Vulpe C.D."/>
            <person name="Tuck P."/>
            <person name="Blalock B.J."/>
            <person name="Lin Y.-Y."/>
            <person name="Smith M.E."/>
            <person name="Ochoa-Acuna H."/>
            <person name="Chen M.-J.M."/>
            <person name="Childers C.P."/>
            <person name="Qu J."/>
            <person name="Dugan S."/>
            <person name="Lee S.L."/>
            <person name="Chao H."/>
            <person name="Dinh H."/>
            <person name="Han Y."/>
            <person name="Doddapaneni H."/>
            <person name="Worley K.C."/>
            <person name="Muzny D.M."/>
            <person name="Gibbs R.A."/>
            <person name="Richards S."/>
        </authorList>
    </citation>
    <scope>NUCLEOTIDE SEQUENCE</scope>
    <source>
        <strain evidence="2">HAZT.00-mixed</strain>
        <tissue evidence="2">Whole organism</tissue>
    </source>
</reference>
<gene>
    <name evidence="2" type="ORF">HAZT_HAZT008761</name>
</gene>
<dbReference type="GO" id="GO:0072659">
    <property type="term" value="P:protein localization to plasma membrane"/>
    <property type="evidence" value="ECO:0007669"/>
    <property type="project" value="TreeGrafter"/>
</dbReference>
<evidence type="ECO:0000259" key="1">
    <source>
        <dbReference type="PROSITE" id="PS50004"/>
    </source>
</evidence>
<dbReference type="GO" id="GO:0005509">
    <property type="term" value="F:calcium ion binding"/>
    <property type="evidence" value="ECO:0007669"/>
    <property type="project" value="TreeGrafter"/>
</dbReference>
<dbReference type="InterPro" id="IPR038983">
    <property type="entry name" value="C2CD5"/>
</dbReference>
<reference evidence="2" key="1">
    <citation type="submission" date="2014-08" db="EMBL/GenBank/DDBJ databases">
        <authorList>
            <person name="Murali S."/>
            <person name="Richards S."/>
            <person name="Bandaranaike D."/>
            <person name="Bellair M."/>
            <person name="Blankenburg K."/>
            <person name="Chao H."/>
            <person name="Dinh H."/>
            <person name="Doddapaneni H."/>
            <person name="Dugan-Rocha S."/>
            <person name="Elkadiri S."/>
            <person name="Gnanaolivu R."/>
            <person name="Hughes D."/>
            <person name="Lee S."/>
            <person name="Li M."/>
            <person name="Ming W."/>
            <person name="Munidasa M."/>
            <person name="Muniz J."/>
            <person name="Nguyen L."/>
            <person name="Osuji N."/>
            <person name="Pu L.-L."/>
            <person name="Puazo M."/>
            <person name="Skinner E."/>
            <person name="Qu C."/>
            <person name="Quiroz J."/>
            <person name="Raj R."/>
            <person name="Weissenberger G."/>
            <person name="Xin Y."/>
            <person name="Zou X."/>
            <person name="Han Y."/>
            <person name="Worley K."/>
            <person name="Muzny D."/>
            <person name="Gibbs R."/>
        </authorList>
    </citation>
    <scope>NUCLEOTIDE SEQUENCE</scope>
    <source>
        <strain evidence="2">HAZT.00-mixed</strain>
        <tissue evidence="2">Whole organism</tissue>
    </source>
</reference>
<dbReference type="GO" id="GO:0005886">
    <property type="term" value="C:plasma membrane"/>
    <property type="evidence" value="ECO:0007669"/>
    <property type="project" value="TreeGrafter"/>
</dbReference>
<dbReference type="GO" id="GO:0065002">
    <property type="term" value="P:intracellular protein transmembrane transport"/>
    <property type="evidence" value="ECO:0007669"/>
    <property type="project" value="TreeGrafter"/>
</dbReference>
<sequence>MPGKVKVRIIAGRNLPVMDRAADTTDAYVEVKLGNVTHKTDVFRKSLNPQWNSEWFRFEVDDHDLQDEPLQIRLMDHDTYSANDAIGKVYVDLNPLLLPPPLPVLVECQASMRAAQRRSSRLLNLRLPPLLIKLQVLP</sequence>
<dbReference type="GO" id="GO:0005544">
    <property type="term" value="F:calcium-dependent phospholipid binding"/>
    <property type="evidence" value="ECO:0007669"/>
    <property type="project" value="InterPro"/>
</dbReference>
<feature type="domain" description="C2" evidence="1">
    <location>
        <begin position="1"/>
        <end position="106"/>
    </location>
</feature>
<accession>A0A6A0HDQ5</accession>
<proteinExistence type="predicted"/>
<dbReference type="SMART" id="SM00239">
    <property type="entry name" value="C2"/>
    <property type="match status" value="1"/>
</dbReference>
<dbReference type="CDD" id="cd08688">
    <property type="entry name" value="C2_KIAA0528-like"/>
    <property type="match status" value="1"/>
</dbReference>
<dbReference type="PANTHER" id="PTHR37412">
    <property type="entry name" value="C2 DOMAIN-CONTAINING PROTEIN 5"/>
    <property type="match status" value="1"/>
</dbReference>
<dbReference type="PROSITE" id="PS50004">
    <property type="entry name" value="C2"/>
    <property type="match status" value="1"/>
</dbReference>
<dbReference type="Proteomes" id="UP000711488">
    <property type="component" value="Unassembled WGS sequence"/>
</dbReference>
<comment type="caution">
    <text evidence="2">The sequence shown here is derived from an EMBL/GenBank/DDBJ whole genome shotgun (WGS) entry which is preliminary data.</text>
</comment>
<dbReference type="InterPro" id="IPR035892">
    <property type="entry name" value="C2_domain_sf"/>
</dbReference>
<dbReference type="Gene3D" id="2.60.40.150">
    <property type="entry name" value="C2 domain"/>
    <property type="match status" value="1"/>
</dbReference>
<evidence type="ECO:0000313" key="2">
    <source>
        <dbReference type="EMBL" id="KAA0203135.1"/>
    </source>
</evidence>
<dbReference type="GO" id="GO:0010828">
    <property type="term" value="P:positive regulation of D-glucose transmembrane transport"/>
    <property type="evidence" value="ECO:0007669"/>
    <property type="project" value="TreeGrafter"/>
</dbReference>
<dbReference type="InterPro" id="IPR000008">
    <property type="entry name" value="C2_dom"/>
</dbReference>
<protein>
    <recommendedName>
        <fullName evidence="1">C2 domain-containing protein</fullName>
    </recommendedName>
</protein>
<name>A0A6A0HDQ5_HYAAZ</name>